<name>A0A1F7Z3P7_9BACT</name>
<evidence type="ECO:0000313" key="2">
    <source>
        <dbReference type="Proteomes" id="UP000178870"/>
    </source>
</evidence>
<proteinExistence type="predicted"/>
<dbReference type="EMBL" id="MGGP01000003">
    <property type="protein sequence ID" value="OGM33395.1"/>
    <property type="molecule type" value="Genomic_DNA"/>
</dbReference>
<evidence type="ECO:0000313" key="1">
    <source>
        <dbReference type="EMBL" id="OGM33395.1"/>
    </source>
</evidence>
<protein>
    <submittedName>
        <fullName evidence="1">Uncharacterized protein</fullName>
    </submittedName>
</protein>
<sequence length="130" mass="14571">MPTERTANSPETFEIIDTRVDDISKHIKFLLLNSNGLETREVDIQAAKAANSFRRFLQYNAPKSYVEKGKNGWVVKSSGASLILESETVEDFRKRVLDLGSLDFVIGKHYGFGPATFGFVKEALTEIGKR</sequence>
<organism evidence="1 2">
    <name type="scientific">Candidatus Woesebacteria bacterium RIFCSPHIGHO2_01_FULL_44_21</name>
    <dbReference type="NCBI Taxonomy" id="1802503"/>
    <lineage>
        <taxon>Bacteria</taxon>
        <taxon>Candidatus Woeseibacteriota</taxon>
    </lineage>
</organism>
<accession>A0A1F7Z3P7</accession>
<gene>
    <name evidence="1" type="ORF">A2803_04310</name>
</gene>
<dbReference type="AlphaFoldDB" id="A0A1F7Z3P7"/>
<reference evidence="1 2" key="1">
    <citation type="journal article" date="2016" name="Nat. Commun.">
        <title>Thousands of microbial genomes shed light on interconnected biogeochemical processes in an aquifer system.</title>
        <authorList>
            <person name="Anantharaman K."/>
            <person name="Brown C.T."/>
            <person name="Hug L.A."/>
            <person name="Sharon I."/>
            <person name="Castelle C.J."/>
            <person name="Probst A.J."/>
            <person name="Thomas B.C."/>
            <person name="Singh A."/>
            <person name="Wilkins M.J."/>
            <person name="Karaoz U."/>
            <person name="Brodie E.L."/>
            <person name="Williams K.H."/>
            <person name="Hubbard S.S."/>
            <person name="Banfield J.F."/>
        </authorList>
    </citation>
    <scope>NUCLEOTIDE SEQUENCE [LARGE SCALE GENOMIC DNA]</scope>
</reference>
<dbReference type="Proteomes" id="UP000178870">
    <property type="component" value="Unassembled WGS sequence"/>
</dbReference>
<comment type="caution">
    <text evidence="1">The sequence shown here is derived from an EMBL/GenBank/DDBJ whole genome shotgun (WGS) entry which is preliminary data.</text>
</comment>